<comment type="function">
    <text evidence="6">Succinyl-CoA synthetase functions in the citric acid cycle (TCA), coupling the hydrolysis of succinyl-CoA to the synthesis of ATP and thus represents the only step of substrate-level phosphorylation in the TCA. The alpha subunit of the enzyme binds the substrates coenzyme A and phosphate, while succinate binding and nucleotide specificity is provided by the beta subunit.</text>
</comment>
<evidence type="ECO:0000256" key="7">
    <source>
        <dbReference type="PROSITE-ProRule" id="PRU00023"/>
    </source>
</evidence>
<evidence type="ECO:0000256" key="2">
    <source>
        <dbReference type="ARBA" id="ARBA00022532"/>
    </source>
</evidence>
<keyword evidence="4 6" id="KW-0547">Nucleotide-binding</keyword>
<dbReference type="SUPFAM" id="SSF48403">
    <property type="entry name" value="Ankyrin repeat"/>
    <property type="match status" value="1"/>
</dbReference>
<dbReference type="InterPro" id="IPR013598">
    <property type="entry name" value="Exportin-1/Importin-b-like"/>
</dbReference>
<dbReference type="InterPro" id="IPR057941">
    <property type="entry name" value="TPR_TNPO3_IPO13_2nd"/>
</dbReference>
<dbReference type="InterPro" id="IPR003781">
    <property type="entry name" value="CoA-bd"/>
</dbReference>
<dbReference type="SUPFAM" id="SSF51735">
    <property type="entry name" value="NAD(P)-binding Rossmann-fold domains"/>
    <property type="match status" value="1"/>
</dbReference>
<dbReference type="InterPro" id="IPR035984">
    <property type="entry name" value="Acyl-CoA-binding_sf"/>
</dbReference>
<dbReference type="EMBL" id="SSOP01000059">
    <property type="protein sequence ID" value="KAB5592630.1"/>
    <property type="molecule type" value="Genomic_DNA"/>
</dbReference>
<dbReference type="InterPro" id="IPR000582">
    <property type="entry name" value="Acyl-CoA-binding_protein"/>
</dbReference>
<comment type="catalytic activity">
    <reaction evidence="6">
        <text>succinate + ATP + CoA = succinyl-CoA + ADP + phosphate</text>
        <dbReference type="Rhea" id="RHEA:17661"/>
        <dbReference type="ChEBI" id="CHEBI:30031"/>
        <dbReference type="ChEBI" id="CHEBI:30616"/>
        <dbReference type="ChEBI" id="CHEBI:43474"/>
        <dbReference type="ChEBI" id="CHEBI:57287"/>
        <dbReference type="ChEBI" id="CHEBI:57292"/>
        <dbReference type="ChEBI" id="CHEBI:456216"/>
        <dbReference type="EC" id="6.2.1.5"/>
    </reaction>
</comment>
<dbReference type="Pfam" id="PF08389">
    <property type="entry name" value="Xpo1"/>
    <property type="match status" value="1"/>
</dbReference>
<dbReference type="Pfam" id="PF24138">
    <property type="entry name" value="TPR_TNPO3_IPO13_2nd"/>
    <property type="match status" value="1"/>
</dbReference>
<gene>
    <name evidence="11" type="ORF">CTheo_3956</name>
</gene>
<dbReference type="Gene3D" id="3.40.50.261">
    <property type="entry name" value="Succinyl-CoA synthetase domains"/>
    <property type="match status" value="1"/>
</dbReference>
<feature type="domain" description="CoA-binding" evidence="10">
    <location>
        <begin position="961"/>
        <end position="1057"/>
    </location>
</feature>
<reference evidence="11 12" key="1">
    <citation type="journal article" date="2019" name="Fungal Biol. Biotechnol.">
        <title>Draft genome sequence of fastidious pathogen Ceratobasidium theobromae, which causes vascular-streak dieback in Theobroma cacao.</title>
        <authorList>
            <person name="Ali S.S."/>
            <person name="Asman A."/>
            <person name="Shao J."/>
            <person name="Firmansyah A.P."/>
            <person name="Susilo A.W."/>
            <person name="Rosmana A."/>
            <person name="McMahon P."/>
            <person name="Junaid M."/>
            <person name="Guest D."/>
            <person name="Kheng T.Y."/>
            <person name="Meinhardt L.W."/>
            <person name="Bailey B.A."/>
        </authorList>
    </citation>
    <scope>NUCLEOTIDE SEQUENCE [LARGE SCALE GENOMIC DNA]</scope>
    <source>
        <strain evidence="11 12">CT2</strain>
    </source>
</reference>
<dbReference type="InterPro" id="IPR017440">
    <property type="entry name" value="Cit_synth/succinyl-CoA_lig_AS"/>
</dbReference>
<dbReference type="FunFam" id="3.40.50.261:FF:000005">
    <property type="entry name" value="Succinate--CoA ligase [ADP-forming] subunit alpha, mitochondrial"/>
    <property type="match status" value="1"/>
</dbReference>
<feature type="binding site" evidence="6">
    <location>
        <position position="1117"/>
    </location>
    <ligand>
        <name>substrate</name>
        <note>ligand shared with subunit beta</note>
    </ligand>
</feature>
<dbReference type="PANTHER" id="PTHR12363:SF53">
    <property type="entry name" value="MRNA TRANSPORT REGULATOR MTR10"/>
    <property type="match status" value="1"/>
</dbReference>
<protein>
    <recommendedName>
        <fullName evidence="6">Succinate--CoA ligase [ADP-forming] subunit alpha, mitochondrial</fullName>
        <ecNumber evidence="6">6.2.1.5</ecNumber>
    </recommendedName>
    <alternativeName>
        <fullName evidence="6">Succinyl-CoA synthetase subunit alpha</fullName>
        <shortName evidence="6">SCS-alpha</shortName>
    </alternativeName>
</protein>
<dbReference type="SUPFAM" id="SSF48371">
    <property type="entry name" value="ARM repeat"/>
    <property type="match status" value="1"/>
</dbReference>
<dbReference type="NCBIfam" id="TIGR01019">
    <property type="entry name" value="sucCoAalpha"/>
    <property type="match status" value="1"/>
</dbReference>
<comment type="similarity">
    <text evidence="6 8">Belongs to the succinate/malate CoA ligase alpha subunit family.</text>
</comment>
<dbReference type="GO" id="GO:0006099">
    <property type="term" value="P:tricarboxylic acid cycle"/>
    <property type="evidence" value="ECO:0007669"/>
    <property type="project" value="UniProtKB-UniRule"/>
</dbReference>
<dbReference type="Pfam" id="PF00887">
    <property type="entry name" value="ACBP"/>
    <property type="match status" value="1"/>
</dbReference>
<organism evidence="11 12">
    <name type="scientific">Ceratobasidium theobromae</name>
    <dbReference type="NCBI Taxonomy" id="1582974"/>
    <lineage>
        <taxon>Eukaryota</taxon>
        <taxon>Fungi</taxon>
        <taxon>Dikarya</taxon>
        <taxon>Basidiomycota</taxon>
        <taxon>Agaricomycotina</taxon>
        <taxon>Agaricomycetes</taxon>
        <taxon>Cantharellales</taxon>
        <taxon>Ceratobasidiaceae</taxon>
        <taxon>Ceratobasidium</taxon>
    </lineage>
</organism>
<dbReference type="PROSITE" id="PS00399">
    <property type="entry name" value="SUCCINYL_COA_LIG_2"/>
    <property type="match status" value="1"/>
</dbReference>
<evidence type="ECO:0000256" key="5">
    <source>
        <dbReference type="ARBA" id="ARBA00061754"/>
    </source>
</evidence>
<dbReference type="SUPFAM" id="SSF47027">
    <property type="entry name" value="Acyl-CoA binding protein"/>
    <property type="match status" value="1"/>
</dbReference>
<dbReference type="GO" id="GO:0006606">
    <property type="term" value="P:protein import into nucleus"/>
    <property type="evidence" value="ECO:0007669"/>
    <property type="project" value="TreeGrafter"/>
</dbReference>
<dbReference type="UniPathway" id="UPA00223">
    <property type="reaction ID" value="UER00999"/>
</dbReference>
<evidence type="ECO:0000256" key="4">
    <source>
        <dbReference type="ARBA" id="ARBA00022741"/>
    </source>
</evidence>
<dbReference type="InterPro" id="IPR051345">
    <property type="entry name" value="Importin_beta-like_NTR"/>
</dbReference>
<dbReference type="PROSITE" id="PS50297">
    <property type="entry name" value="ANK_REP_REGION"/>
    <property type="match status" value="1"/>
</dbReference>
<dbReference type="Pfam" id="PF24140">
    <property type="entry name" value="TPR_TNPO3_IPO13_3rd"/>
    <property type="match status" value="1"/>
</dbReference>
<dbReference type="GO" id="GO:0004775">
    <property type="term" value="F:succinate-CoA ligase (ADP-forming) activity"/>
    <property type="evidence" value="ECO:0007669"/>
    <property type="project" value="UniProtKB-UniRule"/>
</dbReference>
<sequence>MAQSASVQAVIEALSVFAVHTDKASIDAASKWLQDFQHTDDAWATCNQLLLLPNVPDGPRAFAAQTFRTKASDCNATKELTFYRFVLQYPEWDNPVTDLIASLGQQPSTVPALLEFLTIVAEEVTTNSRIPISNEDFRDRTDKLLTNNANQVLKLLTMYIQASGVTSVVQTQVFRCMRSWLRAGECSPTELVQTPLFDFAFEALDMEPLFDAAVDVICDIIHETQEIDDFLPVIEQITARLIALKPKLAAVGEDSDKMRGYTRMFSEAGETYRSLIVSHMETFHPIVEAILECASYPDLDVVPITFQFWYHLAMTARSRRESVSPLIADIYQRLTAVMIDHLRFPADFEELPAQERDEFRDFRHIMGDTLKDCCYVLGSSLCLSRTYEMVLKVLSTPASNQAWQDIEAPLFAMRSMGAEIPPTDEEVVPLIMGLIVRLPAHPKVRYAATLVVSRYTEWVALHPTYIPGLLEYISTAFEDTDKEVVAAAGQALRFLCKDCNRHLTSYFSQLHSFVQTMSPKISQSDRVEIYEGIAHVIAAMPLQDAGVALKQMSLELLQKIHEAATTPSASSKLQTDAICDGVELLLSMLEVIGTFGEELPATCEGTCSQAWGAVDAVLTHHGGDPTVSESMCRLLRAAIPFFGDTALPVIPLVIKRAVLNFNETGIASYPWILRKCIEAHGHTGQVALREDFKHAFELVNTKLSAMLQTQPIASIPDVIEDYTFLAMIMLQYTPDLLLLSSAFPITIQVLLACLSLVQPDATYVGVDFAFNLLGHDALNSANTSPPPNFPLYANAIRSAVGPHGVQLASVLLNGLAGSYPEDVTSTTVSVFGELVKIWPNEFPMWITTAVELLPASSVHSTVKATLISDISNAKQARGVKQAIMGFHRANTPSPGSSRAEAHGHMRTCCSIRIRTLNRLPAPITIMFRVARTFTSAAGPAKRSFATCAIRRGYEDTIPNLKIHKDTRVLCQGFTGKTATFHVKEAIAYGTKMVGGTSPSKAGQTHLGLPVFGSVKEAVREAKPDASVLYVPPPTAADAIIEAIENEIGLIVCITEGIPQADEIKVMHALKSQSKSRLVGPNCPGIINPLGCKMGIQPGHIHKPGKIGIVSRSGTLTYEAVHQTTLVGLGQSLCIGIGGDPFPGTTHVDALKVLLNDPATEGVVLIGEIGGSSEEEAAEYLAQFNKGRANPKPVVGFIAGVTAPPGRRMGHAGAIIAGGKGAAADKVKALQDASAIVVDSPAKIGPTIFKLYAAYKCVTVAIKPTTSRPSFFDMTGRTKWDAWNGLGQTLQDEADPVQAAEELYLQHARNLGWPESQGTPTGTSGASSETHKGAARGGGGMGVSVSVPVAPDATTKEDHSVHGYAVNGDVEELRALLEDRPDLVNSRDEFGYTPLHLAADRGHLEAVRLLLIYGINTTLLQDQDGDISLDIAAAAKHDAIVQMLREHSKTNS</sequence>
<comment type="subunit">
    <text evidence="5">Heterodimer of an alpha and a beta subunit. Different beta subunits determine nucleotide specificity. Together with the ATP-specific beta subunit SUCLA2, forms an ADP-forming succinyl-CoA synthetase (A-SCS). Together with the GTP-specific beta subunit SUCLG2 forms a GDP-forming succinyl-CoA synthetase (G-SCS).</text>
</comment>
<dbReference type="Gene3D" id="1.25.10.10">
    <property type="entry name" value="Leucine-rich Repeat Variant"/>
    <property type="match status" value="1"/>
</dbReference>
<keyword evidence="3 6" id="KW-0436">Ligase</keyword>
<dbReference type="InterPro" id="IPR033847">
    <property type="entry name" value="Citrt_syn/SCS-alpha_CS"/>
</dbReference>
<dbReference type="InterPro" id="IPR016024">
    <property type="entry name" value="ARM-type_fold"/>
</dbReference>
<feature type="binding site" evidence="6">
    <location>
        <position position="1000"/>
    </location>
    <ligand>
        <name>CoA</name>
        <dbReference type="ChEBI" id="CHEBI:57287"/>
    </ligand>
</feature>
<feature type="binding site" evidence="6">
    <location>
        <begin position="1053"/>
        <end position="1055"/>
    </location>
    <ligand>
        <name>CoA</name>
        <dbReference type="ChEBI" id="CHEBI:57287"/>
    </ligand>
</feature>
<dbReference type="InterPro" id="IPR005811">
    <property type="entry name" value="SUCC_ACL_C"/>
</dbReference>
<evidence type="ECO:0000313" key="11">
    <source>
        <dbReference type="EMBL" id="KAB5592630.1"/>
    </source>
</evidence>
<dbReference type="NCBIfam" id="NF004230">
    <property type="entry name" value="PRK05678.1"/>
    <property type="match status" value="1"/>
</dbReference>
<feature type="region of interest" description="Disordered" evidence="9">
    <location>
        <begin position="1310"/>
        <end position="1344"/>
    </location>
</feature>
<dbReference type="Pfam" id="PF00549">
    <property type="entry name" value="Ligase_CoA"/>
    <property type="match status" value="1"/>
</dbReference>
<dbReference type="GO" id="GO:0000062">
    <property type="term" value="F:fatty-acyl-CoA binding"/>
    <property type="evidence" value="ECO:0007669"/>
    <property type="project" value="InterPro"/>
</dbReference>
<comment type="pathway">
    <text evidence="1 6">Carbohydrate metabolism; tricarboxylic acid cycle; succinate from succinyl-CoA (ligase route): step 1/1.</text>
</comment>
<feature type="compositionally biased region" description="Polar residues" evidence="9">
    <location>
        <begin position="1315"/>
        <end position="1327"/>
    </location>
</feature>
<dbReference type="SMART" id="SM00881">
    <property type="entry name" value="CoA_binding"/>
    <property type="match status" value="1"/>
</dbReference>
<dbReference type="InterPro" id="IPR011989">
    <property type="entry name" value="ARM-like"/>
</dbReference>
<keyword evidence="6" id="KW-0496">Mitochondrion</keyword>
<evidence type="ECO:0000256" key="3">
    <source>
        <dbReference type="ARBA" id="ARBA00022598"/>
    </source>
</evidence>
<dbReference type="GO" id="GO:0000166">
    <property type="term" value="F:nucleotide binding"/>
    <property type="evidence" value="ECO:0007669"/>
    <property type="project" value="UniProtKB-KW"/>
</dbReference>
<dbReference type="HAMAP" id="MF_01988">
    <property type="entry name" value="Succ_CoA_alpha"/>
    <property type="match status" value="1"/>
</dbReference>
<comment type="subcellular location">
    <subcellularLocation>
        <location evidence="6">Mitochondrion</location>
    </subcellularLocation>
</comment>
<dbReference type="OrthoDB" id="435593at2759"/>
<keyword evidence="2 6" id="KW-0816">Tricarboxylic acid cycle</keyword>
<dbReference type="Gene3D" id="1.25.40.20">
    <property type="entry name" value="Ankyrin repeat-containing domain"/>
    <property type="match status" value="1"/>
</dbReference>
<dbReference type="Pfam" id="PF02629">
    <property type="entry name" value="CoA_binding"/>
    <property type="match status" value="1"/>
</dbReference>
<evidence type="ECO:0000256" key="9">
    <source>
        <dbReference type="SAM" id="MobiDB-lite"/>
    </source>
</evidence>
<dbReference type="SUPFAM" id="SSF52210">
    <property type="entry name" value="Succinyl-CoA synthetase domains"/>
    <property type="match status" value="1"/>
</dbReference>
<feature type="active site" description="Tele-phosphohistidine intermediate" evidence="6">
    <location>
        <position position="1210"/>
    </location>
</feature>
<evidence type="ECO:0000256" key="8">
    <source>
        <dbReference type="RuleBase" id="RU000677"/>
    </source>
</evidence>
<dbReference type="PRINTS" id="PR01798">
    <property type="entry name" value="SCOASYNTHASE"/>
</dbReference>
<dbReference type="FunFam" id="3.40.50.720:FF:000002">
    <property type="entry name" value="Succinate--CoA ligase [ADP-forming] subunit alpha"/>
    <property type="match status" value="1"/>
</dbReference>
<comment type="caution">
    <text evidence="11">The sequence shown here is derived from an EMBL/GenBank/DDBJ whole genome shotgun (WGS) entry which is preliminary data.</text>
</comment>
<dbReference type="PANTHER" id="PTHR12363">
    <property type="entry name" value="TRANSPORTIN 3 AND IMPORTIN 13"/>
    <property type="match status" value="1"/>
</dbReference>
<dbReference type="InterPro" id="IPR002110">
    <property type="entry name" value="Ankyrin_rpt"/>
</dbReference>
<keyword evidence="12" id="KW-1185">Reference proteome</keyword>
<dbReference type="InterPro" id="IPR036770">
    <property type="entry name" value="Ankyrin_rpt-contain_sf"/>
</dbReference>
<dbReference type="PROSITE" id="PS01216">
    <property type="entry name" value="SUCCINYL_COA_LIG_1"/>
    <property type="match status" value="1"/>
</dbReference>
<dbReference type="Proteomes" id="UP000383932">
    <property type="component" value="Unassembled WGS sequence"/>
</dbReference>
<name>A0A5N5QLL1_9AGAM</name>
<dbReference type="InterPro" id="IPR057942">
    <property type="entry name" value="TPR_TNPO3_IPO13_3rd"/>
</dbReference>
<dbReference type="Pfam" id="PF12796">
    <property type="entry name" value="Ank_2"/>
    <property type="match status" value="1"/>
</dbReference>
<evidence type="ECO:0000259" key="10">
    <source>
        <dbReference type="SMART" id="SM00881"/>
    </source>
</evidence>
<dbReference type="InterPro" id="IPR016102">
    <property type="entry name" value="Succinyl-CoA_synth-like"/>
</dbReference>
<dbReference type="EC" id="6.2.1.5" evidence="6"/>
<dbReference type="InterPro" id="IPR036291">
    <property type="entry name" value="NAD(P)-bd_dom_sf"/>
</dbReference>
<dbReference type="PROSITE" id="PS50088">
    <property type="entry name" value="ANK_REPEAT"/>
    <property type="match status" value="1"/>
</dbReference>
<evidence type="ECO:0000256" key="1">
    <source>
        <dbReference type="ARBA" id="ARBA00005064"/>
    </source>
</evidence>
<proteinExistence type="inferred from homology"/>
<evidence type="ECO:0000313" key="12">
    <source>
        <dbReference type="Proteomes" id="UP000383932"/>
    </source>
</evidence>
<feature type="binding site" evidence="6">
    <location>
        <begin position="974"/>
        <end position="977"/>
    </location>
    <ligand>
        <name>CoA</name>
        <dbReference type="ChEBI" id="CHEBI:57287"/>
    </ligand>
</feature>
<dbReference type="Gene3D" id="3.40.50.720">
    <property type="entry name" value="NAD(P)-binding Rossmann-like Domain"/>
    <property type="match status" value="1"/>
</dbReference>
<dbReference type="GO" id="GO:0005739">
    <property type="term" value="C:mitochondrion"/>
    <property type="evidence" value="ECO:0007669"/>
    <property type="project" value="UniProtKB-SubCell"/>
</dbReference>
<feature type="repeat" description="ANK" evidence="7">
    <location>
        <begin position="1389"/>
        <end position="1421"/>
    </location>
</feature>
<accession>A0A5N5QLL1</accession>
<dbReference type="InterPro" id="IPR005810">
    <property type="entry name" value="CoA_lig_alpha"/>
</dbReference>
<keyword evidence="7" id="KW-0040">ANK repeat</keyword>
<evidence type="ECO:0000256" key="6">
    <source>
        <dbReference type="HAMAP-Rule" id="MF_03222"/>
    </source>
</evidence>
<dbReference type="SMART" id="SM00248">
    <property type="entry name" value="ANK"/>
    <property type="match status" value="3"/>
</dbReference>